<dbReference type="SUPFAM" id="SSF82679">
    <property type="entry name" value="N-utilization substance G protein NusG, N-terminal domain"/>
    <property type="match status" value="1"/>
</dbReference>
<dbReference type="Gene3D" id="3.30.70.940">
    <property type="entry name" value="NusG, N-terminal domain"/>
    <property type="match status" value="1"/>
</dbReference>
<dbReference type="InterPro" id="IPR008991">
    <property type="entry name" value="Translation_prot_SH3-like_sf"/>
</dbReference>
<keyword evidence="1 5" id="KW-0806">Transcription termination</keyword>
<dbReference type="GO" id="GO:0032784">
    <property type="term" value="P:regulation of DNA-templated transcription elongation"/>
    <property type="evidence" value="ECO:0007669"/>
    <property type="project" value="InterPro"/>
</dbReference>
<dbReference type="InterPro" id="IPR005824">
    <property type="entry name" value="KOW"/>
</dbReference>
<dbReference type="CDD" id="cd06091">
    <property type="entry name" value="KOW_NusG"/>
    <property type="match status" value="1"/>
</dbReference>
<evidence type="ECO:0000259" key="9">
    <source>
        <dbReference type="SMART" id="SM00739"/>
    </source>
</evidence>
<dbReference type="InterPro" id="IPR036735">
    <property type="entry name" value="NGN_dom_sf"/>
</dbReference>
<dbReference type="NCBIfam" id="TIGR00922">
    <property type="entry name" value="nusG"/>
    <property type="match status" value="1"/>
</dbReference>
<feature type="domain" description="KOW" evidence="9">
    <location>
        <begin position="139"/>
        <end position="166"/>
    </location>
</feature>
<dbReference type="CDD" id="cd09891">
    <property type="entry name" value="NGN_Bact_1"/>
    <property type="match status" value="1"/>
</dbReference>
<dbReference type="STRING" id="1423807.FD16_GL001026"/>
<evidence type="ECO:0000256" key="1">
    <source>
        <dbReference type="ARBA" id="ARBA00022472"/>
    </source>
</evidence>
<keyword evidence="3 5" id="KW-0805">Transcription regulation</keyword>
<dbReference type="Gene3D" id="2.30.30.30">
    <property type="match status" value="1"/>
</dbReference>
<evidence type="ECO:0000313" key="10">
    <source>
        <dbReference type="EMBL" id="KRM10992.1"/>
    </source>
</evidence>
<dbReference type="FunFam" id="2.30.30.30:FF:000002">
    <property type="entry name" value="Transcription termination/antitermination factor NusG"/>
    <property type="match status" value="1"/>
</dbReference>
<feature type="domain" description="NusG-like N-terminal" evidence="8">
    <location>
        <begin position="18"/>
        <end position="129"/>
    </location>
</feature>
<dbReference type="HAMAP" id="MF_00948">
    <property type="entry name" value="NusG"/>
    <property type="match status" value="1"/>
</dbReference>
<comment type="caution">
    <text evidence="10">The sequence shown here is derived from an EMBL/GenBank/DDBJ whole genome shotgun (WGS) entry which is preliminary data.</text>
</comment>
<keyword evidence="4 5" id="KW-0804">Transcription</keyword>
<evidence type="ECO:0000256" key="2">
    <source>
        <dbReference type="ARBA" id="ARBA00022814"/>
    </source>
</evidence>
<dbReference type="EMBL" id="AZGF01000023">
    <property type="protein sequence ID" value="KRM10992.1"/>
    <property type="molecule type" value="Genomic_DNA"/>
</dbReference>
<sequence>MAKNYGKKLGDLIVESTEKQWYVLHTYSGYENRVKSNLESRAQSMGMEDFIFRVVVPEEEVREVKDGKAKDKIEKTFPGYVLVEMVMTDQAWYIVRNTPGVTGFVGSHGGGSKPTPLLPDEVELVLRRLGMSARHEDLDVEVGETVKIIEGAFADLTGKITEIDNEKMKLKVNIEMFGRETSTELDFDQVDKIV</sequence>
<dbReference type="Pfam" id="PF00467">
    <property type="entry name" value="KOW"/>
    <property type="match status" value="1"/>
</dbReference>
<dbReference type="InterPro" id="IPR043425">
    <property type="entry name" value="NusG-like"/>
</dbReference>
<reference evidence="10 11" key="1">
    <citation type="journal article" date="2015" name="Genome Announc.">
        <title>Expanding the biotechnology potential of lactobacilli through comparative genomics of 213 strains and associated genera.</title>
        <authorList>
            <person name="Sun Z."/>
            <person name="Harris H.M."/>
            <person name="McCann A."/>
            <person name="Guo C."/>
            <person name="Argimon S."/>
            <person name="Zhang W."/>
            <person name="Yang X."/>
            <person name="Jeffery I.B."/>
            <person name="Cooney J.C."/>
            <person name="Kagawa T.F."/>
            <person name="Liu W."/>
            <person name="Song Y."/>
            <person name="Salvetti E."/>
            <person name="Wrobel A."/>
            <person name="Rasinkangas P."/>
            <person name="Parkhill J."/>
            <person name="Rea M.C."/>
            <person name="O'Sullivan O."/>
            <person name="Ritari J."/>
            <person name="Douillard F.P."/>
            <person name="Paul Ross R."/>
            <person name="Yang R."/>
            <person name="Briner A.E."/>
            <person name="Felis G.E."/>
            <person name="de Vos W.M."/>
            <person name="Barrangou R."/>
            <person name="Klaenhammer T.R."/>
            <person name="Caufield P.W."/>
            <person name="Cui Y."/>
            <person name="Zhang H."/>
            <person name="O'Toole P.W."/>
        </authorList>
    </citation>
    <scope>NUCLEOTIDE SEQUENCE [LARGE SCALE GENOMIC DNA]</scope>
    <source>
        <strain evidence="10 11">DSM 5007</strain>
    </source>
</reference>
<dbReference type="InterPro" id="IPR001062">
    <property type="entry name" value="Transcrpt_antiterm_NusG"/>
</dbReference>
<protein>
    <recommendedName>
        <fullName evidence="5 6">Transcription termination/antitermination protein NusG</fullName>
    </recommendedName>
</protein>
<dbReference type="GO" id="GO:0031564">
    <property type="term" value="P:transcription antitermination"/>
    <property type="evidence" value="ECO:0007669"/>
    <property type="project" value="UniProtKB-UniRule"/>
</dbReference>
<name>A0A0R1VZA5_9LACO</name>
<dbReference type="AlphaFoldDB" id="A0A0R1VZA5"/>
<dbReference type="GO" id="GO:0006354">
    <property type="term" value="P:DNA-templated transcription elongation"/>
    <property type="evidence" value="ECO:0007669"/>
    <property type="project" value="UniProtKB-UniRule"/>
</dbReference>
<evidence type="ECO:0000256" key="6">
    <source>
        <dbReference type="NCBIfam" id="TIGR00922"/>
    </source>
</evidence>
<accession>A0A0R1VZA5</accession>
<dbReference type="GO" id="GO:0005829">
    <property type="term" value="C:cytosol"/>
    <property type="evidence" value="ECO:0007669"/>
    <property type="project" value="TreeGrafter"/>
</dbReference>
<dbReference type="PANTHER" id="PTHR30265:SF2">
    <property type="entry name" value="TRANSCRIPTION TERMINATION_ANTITERMINATION PROTEIN NUSG"/>
    <property type="match status" value="1"/>
</dbReference>
<dbReference type="PRINTS" id="PR00338">
    <property type="entry name" value="NUSGTNSCPFCT"/>
</dbReference>
<dbReference type="SMART" id="SM00739">
    <property type="entry name" value="KOW"/>
    <property type="match status" value="1"/>
</dbReference>
<dbReference type="Pfam" id="PF02357">
    <property type="entry name" value="NusG"/>
    <property type="match status" value="1"/>
</dbReference>
<dbReference type="SUPFAM" id="SSF50104">
    <property type="entry name" value="Translation proteins SH3-like domain"/>
    <property type="match status" value="1"/>
</dbReference>
<gene>
    <name evidence="5" type="primary">nusG</name>
    <name evidence="10" type="ORF">FD16_GL001026</name>
</gene>
<comment type="function">
    <text evidence="5 7">Participates in transcription elongation, termination and antitermination.</text>
</comment>
<dbReference type="eggNOG" id="COG0250">
    <property type="taxonomic scope" value="Bacteria"/>
</dbReference>
<dbReference type="GO" id="GO:0006353">
    <property type="term" value="P:DNA-templated transcription termination"/>
    <property type="evidence" value="ECO:0007669"/>
    <property type="project" value="UniProtKB-UniRule"/>
</dbReference>
<evidence type="ECO:0000256" key="5">
    <source>
        <dbReference type="HAMAP-Rule" id="MF_00948"/>
    </source>
</evidence>
<evidence type="ECO:0000256" key="4">
    <source>
        <dbReference type="ARBA" id="ARBA00023163"/>
    </source>
</evidence>
<organism evidence="10 11">
    <name type="scientific">Paucilactobacillus suebicus DSM 5007 = KCTC 3549</name>
    <dbReference type="NCBI Taxonomy" id="1423807"/>
    <lineage>
        <taxon>Bacteria</taxon>
        <taxon>Bacillati</taxon>
        <taxon>Bacillota</taxon>
        <taxon>Bacilli</taxon>
        <taxon>Lactobacillales</taxon>
        <taxon>Lactobacillaceae</taxon>
        <taxon>Paucilactobacillus</taxon>
    </lineage>
</organism>
<keyword evidence="2 5" id="KW-0889">Transcription antitermination</keyword>
<dbReference type="InterPro" id="IPR014722">
    <property type="entry name" value="Rib_uL2_dom2"/>
</dbReference>
<evidence type="ECO:0000259" key="8">
    <source>
        <dbReference type="SMART" id="SM00738"/>
    </source>
</evidence>
<dbReference type="Proteomes" id="UP000051820">
    <property type="component" value="Unassembled WGS sequence"/>
</dbReference>
<dbReference type="FunFam" id="3.30.70.940:FF:000002">
    <property type="entry name" value="Transcription termination/antitermination protein NusG"/>
    <property type="match status" value="1"/>
</dbReference>
<evidence type="ECO:0000313" key="11">
    <source>
        <dbReference type="Proteomes" id="UP000051820"/>
    </source>
</evidence>
<evidence type="ECO:0000256" key="7">
    <source>
        <dbReference type="RuleBase" id="RU000538"/>
    </source>
</evidence>
<evidence type="ECO:0000256" key="3">
    <source>
        <dbReference type="ARBA" id="ARBA00023015"/>
    </source>
</evidence>
<proteinExistence type="inferred from homology"/>
<keyword evidence="11" id="KW-1185">Reference proteome</keyword>
<dbReference type="PATRIC" id="fig|1423807.3.peg.1044"/>
<comment type="similarity">
    <text evidence="5 7">Belongs to the NusG family.</text>
</comment>
<dbReference type="InterPro" id="IPR006645">
    <property type="entry name" value="NGN-like_dom"/>
</dbReference>
<dbReference type="InterPro" id="IPR047050">
    <property type="entry name" value="NGN"/>
</dbReference>
<dbReference type="SMART" id="SM00738">
    <property type="entry name" value="NGN"/>
    <property type="match status" value="1"/>
</dbReference>
<dbReference type="PANTHER" id="PTHR30265">
    <property type="entry name" value="RHO-INTERACTING TRANSCRIPTION TERMINATION FACTOR NUSG"/>
    <property type="match status" value="1"/>
</dbReference>